<sequence length="151" mass="16392">MVKLTKGAWIVVADANKALLLRNLVEYPAPSFEVIAEHVPTVGAEDLKPSGQSGRRADGGPNQKTAVTEPHWQEDARDRFAAELAGLLYSRAHKGAFDDLVLVASPKVLGALRGLLHQEVTNRVVAEIPKDLTNHPVAKLEKLIKAEMDAM</sequence>
<name>A0ABY2WS94_9RHOB</name>
<feature type="region of interest" description="Disordered" evidence="1">
    <location>
        <begin position="43"/>
        <end position="72"/>
    </location>
</feature>
<comment type="caution">
    <text evidence="2">The sequence shown here is derived from an EMBL/GenBank/DDBJ whole genome shotgun (WGS) entry which is preliminary data.</text>
</comment>
<evidence type="ECO:0000313" key="3">
    <source>
        <dbReference type="Proteomes" id="UP001193035"/>
    </source>
</evidence>
<dbReference type="RefSeq" id="WP_138845610.1">
    <property type="nucleotide sequence ID" value="NZ_VCPD01000011.1"/>
</dbReference>
<dbReference type="Proteomes" id="UP001193035">
    <property type="component" value="Unassembled WGS sequence"/>
</dbReference>
<gene>
    <name evidence="2" type="ORF">FGK63_19980</name>
</gene>
<keyword evidence="3" id="KW-1185">Reference proteome</keyword>
<evidence type="ECO:0000313" key="2">
    <source>
        <dbReference type="EMBL" id="TMV03288.1"/>
    </source>
</evidence>
<reference evidence="2 3" key="1">
    <citation type="submission" date="2019-05" db="EMBL/GenBank/DDBJ databases">
        <title>Ruegeria sp. nov., isolated from tidal flat.</title>
        <authorList>
            <person name="Kim W."/>
        </authorList>
    </citation>
    <scope>NUCLEOTIDE SEQUENCE [LARGE SCALE GENOMIC DNA]</scope>
    <source>
        <strain evidence="2 3">CAU 1488</strain>
    </source>
</reference>
<evidence type="ECO:0000256" key="1">
    <source>
        <dbReference type="SAM" id="MobiDB-lite"/>
    </source>
</evidence>
<organism evidence="2 3">
    <name type="scientific">Ruegeria sediminis</name>
    <dbReference type="NCBI Taxonomy" id="2583820"/>
    <lineage>
        <taxon>Bacteria</taxon>
        <taxon>Pseudomonadati</taxon>
        <taxon>Pseudomonadota</taxon>
        <taxon>Alphaproteobacteria</taxon>
        <taxon>Rhodobacterales</taxon>
        <taxon>Roseobacteraceae</taxon>
        <taxon>Ruegeria</taxon>
    </lineage>
</organism>
<dbReference type="InterPro" id="IPR041374">
    <property type="entry name" value="BaeRF_family12"/>
</dbReference>
<dbReference type="EMBL" id="VCPD01000011">
    <property type="protein sequence ID" value="TMV03288.1"/>
    <property type="molecule type" value="Genomic_DNA"/>
</dbReference>
<protein>
    <submittedName>
        <fullName evidence="2">Host attachment protein</fullName>
    </submittedName>
</protein>
<dbReference type="Pfam" id="PF18856">
    <property type="entry name" value="baeRF_family12"/>
    <property type="match status" value="1"/>
</dbReference>
<accession>A0ABY2WS94</accession>
<proteinExistence type="predicted"/>